<accession>A0ABZ2N276</accession>
<dbReference type="EMBL" id="CP147403">
    <property type="protein sequence ID" value="WXB91470.1"/>
    <property type="molecule type" value="Genomic_DNA"/>
</dbReference>
<sequence>MLTSENCIQKFKEDFMFHLDQKTIDLYQRAIKQLLQYCDKPFEEILSRDIRKLVVTSK</sequence>
<dbReference type="PROSITE" id="PS51900">
    <property type="entry name" value="CB"/>
    <property type="match status" value="1"/>
</dbReference>
<protein>
    <recommendedName>
        <fullName evidence="2">Core-binding (CB) domain-containing protein</fullName>
    </recommendedName>
</protein>
<evidence type="ECO:0000259" key="2">
    <source>
        <dbReference type="PROSITE" id="PS51900"/>
    </source>
</evidence>
<proteinExistence type="predicted"/>
<name>A0ABZ2N276_9BACI</name>
<reference evidence="3 4" key="1">
    <citation type="submission" date="2024-02" db="EMBL/GenBank/DDBJ databases">
        <title>Seven novel Bacillus-like species.</title>
        <authorList>
            <person name="Liu G."/>
        </authorList>
    </citation>
    <scope>NUCLEOTIDE SEQUENCE [LARGE SCALE GENOMIC DNA]</scope>
    <source>
        <strain evidence="3 4">FJAT-53654</strain>
    </source>
</reference>
<dbReference type="InterPro" id="IPR044068">
    <property type="entry name" value="CB"/>
</dbReference>
<keyword evidence="1" id="KW-0238">DNA-binding</keyword>
<gene>
    <name evidence="3" type="ORF">WCV66_24455</name>
</gene>
<evidence type="ECO:0000256" key="1">
    <source>
        <dbReference type="PROSITE-ProRule" id="PRU01248"/>
    </source>
</evidence>
<evidence type="ECO:0000313" key="4">
    <source>
        <dbReference type="Proteomes" id="UP001368328"/>
    </source>
</evidence>
<feature type="domain" description="Core-binding (CB)" evidence="2">
    <location>
        <begin position="2"/>
        <end position="58"/>
    </location>
</feature>
<dbReference type="Proteomes" id="UP001368328">
    <property type="component" value="Chromosome"/>
</dbReference>
<keyword evidence="4" id="KW-1185">Reference proteome</keyword>
<dbReference type="RefSeq" id="WP_338789574.1">
    <property type="nucleotide sequence ID" value="NZ_CP147403.1"/>
</dbReference>
<organism evidence="3 4">
    <name type="scientific">Metabacillus rhizosphaerae</name>
    <dbReference type="NCBI Taxonomy" id="3117747"/>
    <lineage>
        <taxon>Bacteria</taxon>
        <taxon>Bacillati</taxon>
        <taxon>Bacillota</taxon>
        <taxon>Bacilli</taxon>
        <taxon>Bacillales</taxon>
        <taxon>Bacillaceae</taxon>
        <taxon>Metabacillus</taxon>
    </lineage>
</organism>
<evidence type="ECO:0000313" key="3">
    <source>
        <dbReference type="EMBL" id="WXB91470.1"/>
    </source>
</evidence>